<dbReference type="GO" id="GO:0003887">
    <property type="term" value="F:DNA-directed DNA polymerase activity"/>
    <property type="evidence" value="ECO:0007669"/>
    <property type="project" value="UniProtKB-EC"/>
</dbReference>
<dbReference type="GO" id="GO:0003677">
    <property type="term" value="F:DNA binding"/>
    <property type="evidence" value="ECO:0007669"/>
    <property type="project" value="InterPro"/>
</dbReference>
<comment type="catalytic activity">
    <reaction evidence="3">
        <text>DNA(n) + a 2'-deoxyribonucleoside 5'-triphosphate = DNA(n+1) + diphosphate</text>
        <dbReference type="Rhea" id="RHEA:22508"/>
        <dbReference type="Rhea" id="RHEA-COMP:17339"/>
        <dbReference type="Rhea" id="RHEA-COMP:17340"/>
        <dbReference type="ChEBI" id="CHEBI:33019"/>
        <dbReference type="ChEBI" id="CHEBI:61560"/>
        <dbReference type="ChEBI" id="CHEBI:173112"/>
        <dbReference type="EC" id="2.7.7.7"/>
    </reaction>
</comment>
<feature type="domain" description="DNA-directed DNA polymerase family A palm" evidence="4">
    <location>
        <begin position="476"/>
        <end position="669"/>
    </location>
</feature>
<keyword evidence="5" id="KW-0808">Transferase</keyword>
<dbReference type="InterPro" id="IPR043502">
    <property type="entry name" value="DNA/RNA_pol_sf"/>
</dbReference>
<sequence>MEVLACYREVWCADFEFRAPAGHRPEPLCVCARELRTGRAVRHWLTDDPPAVSPYPTDPGALFVAYYASAELGCHLALGWPLPARVLDLFAEFRNLTNGRPPTHGSGLLGALAFFGLDALDGAEKDGMRELAMRPGGHTATERAALLDYCASDADALARLLPRMARGLDLPRALLRGRYMAAAARMEWAGVPIDAAALAGLRGRWDAIKARLVRAVDRDYGVYVPAGRRPLDPATRFGGAVLAAAREWELDPTELAEAAEYVHRVEKAAAAPRLEAVRAARQSTGLTEARVGKLIDGGKDYLDVPGFDVSARELAGMYPDLGIGGGYDPDGVDDDYGPKLWEVLAEPDPVTPPRHDPATLRRAAGLVGPAGVPTTYAGPLTFSAARWGEYLTRAGIPWPRLPSGALALDDDTFREMAKAYPDRLGPMRELRHTLGMMRLHELAVGPDGRNRCLLSAFRSRTGRNQPSNSAFVFGPSVWLRALIRPAPGRAVAYVDWSQQELAIAAALSRDPGMMEAYTSGDFYLTFAKMAGAVPAMATKRTHGRERDRFKVVALGVLYGLGADGLARKLGEPPLRGRELLDMHRRAFRRFWDWSDTVEERAILTGRLRTAFGWSIRVGADANPRSLRNWPMQASGAEMMRLAACLATERGVGVCCPVHDAFLVEAAADGIEAETDRMRTAMREASELVLPGFPLGTDAKIVRHPDRFTDPRGERMWRTVSGILAELEAADDFATPGADATPPPAPALHPPSLVSVSGGIHPWEGAADGW</sequence>
<dbReference type="PRINTS" id="PR00868">
    <property type="entry name" value="DNAPOLI"/>
</dbReference>
<dbReference type="GO" id="GO:0006302">
    <property type="term" value="P:double-strand break repair"/>
    <property type="evidence" value="ECO:0007669"/>
    <property type="project" value="TreeGrafter"/>
</dbReference>
<dbReference type="GO" id="GO:0006261">
    <property type="term" value="P:DNA-templated DNA replication"/>
    <property type="evidence" value="ECO:0007669"/>
    <property type="project" value="InterPro"/>
</dbReference>
<dbReference type="InterPro" id="IPR002298">
    <property type="entry name" value="DNA_polymerase_A"/>
</dbReference>
<proteinExistence type="predicted"/>
<evidence type="ECO:0000256" key="1">
    <source>
        <dbReference type="ARBA" id="ARBA00012417"/>
    </source>
</evidence>
<keyword evidence="5" id="KW-0548">Nucleotidyltransferase</keyword>
<evidence type="ECO:0000313" key="5">
    <source>
        <dbReference type="EMBL" id="QDU19882.1"/>
    </source>
</evidence>
<dbReference type="SMART" id="SM00482">
    <property type="entry name" value="POLAc"/>
    <property type="match status" value="1"/>
</dbReference>
<evidence type="ECO:0000256" key="3">
    <source>
        <dbReference type="ARBA" id="ARBA00049244"/>
    </source>
</evidence>
<dbReference type="Gene3D" id="3.30.70.370">
    <property type="match status" value="1"/>
</dbReference>
<keyword evidence="2" id="KW-0235">DNA replication</keyword>
<evidence type="ECO:0000313" key="6">
    <source>
        <dbReference type="Proteomes" id="UP000319576"/>
    </source>
</evidence>
<name>A0A517XQY4_9BACT</name>
<dbReference type="EC" id="2.7.7.7" evidence="1"/>
<dbReference type="KEGG" id="uli:ETAA1_18200"/>
<dbReference type="Gene3D" id="1.10.150.20">
    <property type="entry name" value="5' to 3' exonuclease, C-terminal subdomain"/>
    <property type="match status" value="1"/>
</dbReference>
<organism evidence="5 6">
    <name type="scientific">Urbifossiella limnaea</name>
    <dbReference type="NCBI Taxonomy" id="2528023"/>
    <lineage>
        <taxon>Bacteria</taxon>
        <taxon>Pseudomonadati</taxon>
        <taxon>Planctomycetota</taxon>
        <taxon>Planctomycetia</taxon>
        <taxon>Gemmatales</taxon>
        <taxon>Gemmataceae</taxon>
        <taxon>Urbifossiella</taxon>
    </lineage>
</organism>
<dbReference type="InterPro" id="IPR001098">
    <property type="entry name" value="DNA-dir_DNA_pol_A_palm_dom"/>
</dbReference>
<dbReference type="Proteomes" id="UP000319576">
    <property type="component" value="Chromosome"/>
</dbReference>
<dbReference type="EMBL" id="CP036273">
    <property type="protein sequence ID" value="QDU19882.1"/>
    <property type="molecule type" value="Genomic_DNA"/>
</dbReference>
<reference evidence="5 6" key="1">
    <citation type="submission" date="2019-02" db="EMBL/GenBank/DDBJ databases">
        <title>Deep-cultivation of Planctomycetes and their phenomic and genomic characterization uncovers novel biology.</title>
        <authorList>
            <person name="Wiegand S."/>
            <person name="Jogler M."/>
            <person name="Boedeker C."/>
            <person name="Pinto D."/>
            <person name="Vollmers J."/>
            <person name="Rivas-Marin E."/>
            <person name="Kohn T."/>
            <person name="Peeters S.H."/>
            <person name="Heuer A."/>
            <person name="Rast P."/>
            <person name="Oberbeckmann S."/>
            <person name="Bunk B."/>
            <person name="Jeske O."/>
            <person name="Meyerdierks A."/>
            <person name="Storesund J.E."/>
            <person name="Kallscheuer N."/>
            <person name="Luecker S."/>
            <person name="Lage O.M."/>
            <person name="Pohl T."/>
            <person name="Merkel B.J."/>
            <person name="Hornburger P."/>
            <person name="Mueller R.-W."/>
            <person name="Bruemmer F."/>
            <person name="Labrenz M."/>
            <person name="Spormann A.M."/>
            <person name="Op den Camp H."/>
            <person name="Overmann J."/>
            <person name="Amann R."/>
            <person name="Jetten M.S.M."/>
            <person name="Mascher T."/>
            <person name="Medema M.H."/>
            <person name="Devos D.P."/>
            <person name="Kaster A.-K."/>
            <person name="Ovreas L."/>
            <person name="Rohde M."/>
            <person name="Galperin M.Y."/>
            <person name="Jogler C."/>
        </authorList>
    </citation>
    <scope>NUCLEOTIDE SEQUENCE [LARGE SCALE GENOMIC DNA]</scope>
    <source>
        <strain evidence="5 6">ETA_A1</strain>
    </source>
</reference>
<protein>
    <recommendedName>
        <fullName evidence="1">DNA-directed DNA polymerase</fullName>
        <ecNumber evidence="1">2.7.7.7</ecNumber>
    </recommendedName>
</protein>
<evidence type="ECO:0000256" key="2">
    <source>
        <dbReference type="ARBA" id="ARBA00022705"/>
    </source>
</evidence>
<gene>
    <name evidence="5" type="primary">polA_2</name>
    <name evidence="5" type="ORF">ETAA1_18200</name>
</gene>
<dbReference type="PANTHER" id="PTHR10133">
    <property type="entry name" value="DNA POLYMERASE I"/>
    <property type="match status" value="1"/>
</dbReference>
<dbReference type="RefSeq" id="WP_202920774.1">
    <property type="nucleotide sequence ID" value="NZ_CP036273.1"/>
</dbReference>
<dbReference type="Pfam" id="PF00476">
    <property type="entry name" value="DNA_pol_A"/>
    <property type="match status" value="1"/>
</dbReference>
<dbReference type="PANTHER" id="PTHR10133:SF27">
    <property type="entry name" value="DNA POLYMERASE NU"/>
    <property type="match status" value="1"/>
</dbReference>
<accession>A0A517XQY4</accession>
<evidence type="ECO:0000259" key="4">
    <source>
        <dbReference type="SMART" id="SM00482"/>
    </source>
</evidence>
<keyword evidence="6" id="KW-1185">Reference proteome</keyword>
<dbReference type="AlphaFoldDB" id="A0A517XQY4"/>
<dbReference type="SUPFAM" id="SSF56672">
    <property type="entry name" value="DNA/RNA polymerases"/>
    <property type="match status" value="1"/>
</dbReference>